<dbReference type="InterPro" id="IPR013785">
    <property type="entry name" value="Aldolase_TIM"/>
</dbReference>
<dbReference type="Gene3D" id="3.20.20.70">
    <property type="entry name" value="Aldolase class I"/>
    <property type="match status" value="1"/>
</dbReference>
<dbReference type="Proteomes" id="UP000284277">
    <property type="component" value="Unassembled WGS sequence"/>
</dbReference>
<comment type="caution">
    <text evidence="1">The sequence shown here is derived from an EMBL/GenBank/DDBJ whole genome shotgun (WGS) entry which is preliminary data.</text>
</comment>
<dbReference type="EMBL" id="MCIA01000033">
    <property type="protein sequence ID" value="RKD28903.1"/>
    <property type="molecule type" value="Genomic_DNA"/>
</dbReference>
<keyword evidence="2" id="KW-1185">Reference proteome</keyword>
<sequence length="229" mass="24569">MKERIVPRINTNLRSHTVIVPDAINQATGIIINGQRVKSILFSTDVAIIANCNADAVIAVYPFTPSLQITNAIIDVSQKPVFAGIGGGTTAGARVREIALDAELHGAIAVVLNAPTKTEFVKSLSEYIDIPIVLSIISINENLEERMLESGANIVNVSGGKNTVEIIKELRKIDPSFPIIATGGPNKATVEAVIEAGANAVTYTPPTNGEIFRHIMEEYRKRCEITNGL</sequence>
<dbReference type="AlphaFoldDB" id="A0A419SUF8"/>
<proteinExistence type="predicted"/>
<accession>A0A419SUF8</accession>
<dbReference type="RefSeq" id="WP_120198347.1">
    <property type="nucleotide sequence ID" value="NZ_MCIA01000033.1"/>
</dbReference>
<gene>
    <name evidence="1" type="ORF">BET01_09180</name>
</gene>
<evidence type="ECO:0000313" key="1">
    <source>
        <dbReference type="EMBL" id="RKD28903.1"/>
    </source>
</evidence>
<evidence type="ECO:0000313" key="2">
    <source>
        <dbReference type="Proteomes" id="UP000284277"/>
    </source>
</evidence>
<dbReference type="OrthoDB" id="1092608at2"/>
<keyword evidence="1" id="KW-0378">Hydrolase</keyword>
<dbReference type="GO" id="GO:0016787">
    <property type="term" value="F:hydrolase activity"/>
    <property type="evidence" value="ECO:0007669"/>
    <property type="project" value="UniProtKB-KW"/>
</dbReference>
<reference evidence="1 2" key="1">
    <citation type="submission" date="2016-08" db="EMBL/GenBank/DDBJ databases">
        <title>A new outlook on sporulation: Clostridium algidixylanolyticum.</title>
        <authorList>
            <person name="Poppleton D.I."/>
            <person name="Gribaldo S."/>
        </authorList>
    </citation>
    <scope>NUCLEOTIDE SEQUENCE [LARGE SCALE GENOMIC DNA]</scope>
    <source>
        <strain evidence="1 2">SPL73</strain>
    </source>
</reference>
<organism evidence="1 2">
    <name type="scientific">Lacrimispora algidixylanolytica</name>
    <dbReference type="NCBI Taxonomy" id="94868"/>
    <lineage>
        <taxon>Bacteria</taxon>
        <taxon>Bacillati</taxon>
        <taxon>Bacillota</taxon>
        <taxon>Clostridia</taxon>
        <taxon>Lachnospirales</taxon>
        <taxon>Lachnospiraceae</taxon>
        <taxon>Lacrimispora</taxon>
    </lineage>
</organism>
<dbReference type="SUPFAM" id="SSF51395">
    <property type="entry name" value="FMN-linked oxidoreductases"/>
    <property type="match status" value="1"/>
</dbReference>
<name>A0A419SUF8_9FIRM</name>
<protein>
    <submittedName>
        <fullName evidence="1">Hydrolase</fullName>
    </submittedName>
</protein>